<accession>A0AAJ1WTC5</accession>
<dbReference type="InterPro" id="IPR036866">
    <property type="entry name" value="RibonucZ/Hydroxyglut_hydro"/>
</dbReference>
<dbReference type="EMBL" id="JAUSWL010000002">
    <property type="protein sequence ID" value="MDQ0542519.1"/>
    <property type="molecule type" value="Genomic_DNA"/>
</dbReference>
<comment type="caution">
    <text evidence="1">The sequence shown here is derived from an EMBL/GenBank/DDBJ whole genome shotgun (WGS) entry which is preliminary data.</text>
</comment>
<gene>
    <name evidence="1" type="ORF">QO001_001437</name>
</gene>
<dbReference type="RefSeq" id="WP_230365816.1">
    <property type="nucleotide sequence ID" value="NZ_JAJALK010000003.1"/>
</dbReference>
<sequence length="395" mass="43524">MTAVLTFHPLGDADGTLVELADGRQVLIDFGNEWTAARDDRRIDLATALRAGLRSSGRRGYEAVLFTHLDRDHVYGAADFFHFDHSPALQGPGRAIIGELWVPAAAILEDDLPDFAQVIQDEARFRLRHGYGVRVFSRPEALAGFLAKHALTPAQRDHLIVNAGETVPGYSLSGPERVEFFVHCPFGWRQDENDQIVDRNQDSVVLHATFLEGGEPRRVLFASDIDSETLRLIVRTTRRHGKVERLVWDVCKVPHHCSYTALNVADKGVTRTVPVPEVGFLFESCAMPGCIMVSTSRSIPSNDHDVQPPHRQAAAYYKEIVRARGGRFEVTTDHSPPRDPQPCKLVIDEQGCRFVSPLTEAVSRPGGLLRPAAVAPAGFAFPNHPVAPVKPAGFA</sequence>
<dbReference type="SUPFAM" id="SSF56281">
    <property type="entry name" value="Metallo-hydrolase/oxidoreductase"/>
    <property type="match status" value="1"/>
</dbReference>
<name>A0AAJ1WTC5_9HYPH</name>
<dbReference type="AlphaFoldDB" id="A0AAJ1WTC5"/>
<dbReference type="Gene3D" id="3.60.15.10">
    <property type="entry name" value="Ribonuclease Z/Hydroxyacylglutathione hydrolase-like"/>
    <property type="match status" value="1"/>
</dbReference>
<dbReference type="Proteomes" id="UP001223420">
    <property type="component" value="Unassembled WGS sequence"/>
</dbReference>
<proteinExistence type="predicted"/>
<dbReference type="PANTHER" id="PTHR30619">
    <property type="entry name" value="DNA INTERNALIZATION/COMPETENCE PROTEIN COMEC/REC2"/>
    <property type="match status" value="1"/>
</dbReference>
<dbReference type="InterPro" id="IPR052159">
    <property type="entry name" value="Competence_DNA_uptake"/>
</dbReference>
<organism evidence="1 2">
    <name type="scientific">Methylobacterium brachiatum</name>
    <dbReference type="NCBI Taxonomy" id="269660"/>
    <lineage>
        <taxon>Bacteria</taxon>
        <taxon>Pseudomonadati</taxon>
        <taxon>Pseudomonadota</taxon>
        <taxon>Alphaproteobacteria</taxon>
        <taxon>Hyphomicrobiales</taxon>
        <taxon>Methylobacteriaceae</taxon>
        <taxon>Methylobacterium</taxon>
    </lineage>
</organism>
<evidence type="ECO:0000313" key="2">
    <source>
        <dbReference type="Proteomes" id="UP001223420"/>
    </source>
</evidence>
<dbReference type="PANTHER" id="PTHR30619:SF1">
    <property type="entry name" value="RECOMBINATION PROTEIN 2"/>
    <property type="match status" value="1"/>
</dbReference>
<reference evidence="1" key="1">
    <citation type="submission" date="2023-07" db="EMBL/GenBank/DDBJ databases">
        <title>Genomic Encyclopedia of Type Strains, Phase IV (KMG-IV): sequencing the most valuable type-strain genomes for metagenomic binning, comparative biology and taxonomic classification.</title>
        <authorList>
            <person name="Goeker M."/>
        </authorList>
    </citation>
    <scope>NUCLEOTIDE SEQUENCE</scope>
    <source>
        <strain evidence="1">DSM 19569</strain>
    </source>
</reference>
<protein>
    <submittedName>
        <fullName evidence="1">Uncharacterized protein</fullName>
    </submittedName>
</protein>
<evidence type="ECO:0000313" key="1">
    <source>
        <dbReference type="EMBL" id="MDQ0542519.1"/>
    </source>
</evidence>